<dbReference type="SUPFAM" id="SSF56519">
    <property type="entry name" value="Penicillin binding protein dimerisation domain"/>
    <property type="match status" value="1"/>
</dbReference>
<comment type="pathway">
    <text evidence="3">Cell wall biogenesis; peptidoglycan biosynthesis.</text>
</comment>
<keyword evidence="17" id="KW-1185">Reference proteome</keyword>
<evidence type="ECO:0000256" key="12">
    <source>
        <dbReference type="ARBA" id="ARBA00023316"/>
    </source>
</evidence>
<keyword evidence="9" id="KW-0573">Peptidoglycan synthesis</keyword>
<dbReference type="GO" id="GO:0008658">
    <property type="term" value="F:penicillin binding"/>
    <property type="evidence" value="ECO:0007669"/>
    <property type="project" value="InterPro"/>
</dbReference>
<evidence type="ECO:0000256" key="2">
    <source>
        <dbReference type="ARBA" id="ARBA00004236"/>
    </source>
</evidence>
<dbReference type="GO" id="GO:0009002">
    <property type="term" value="F:serine-type D-Ala-D-Ala carboxypeptidase activity"/>
    <property type="evidence" value="ECO:0007669"/>
    <property type="project" value="UniProtKB-EC"/>
</dbReference>
<dbReference type="InterPro" id="IPR012338">
    <property type="entry name" value="Beta-lactam/transpept-like"/>
</dbReference>
<evidence type="ECO:0000259" key="14">
    <source>
        <dbReference type="Pfam" id="PF00905"/>
    </source>
</evidence>
<gene>
    <name evidence="16" type="ORF">SAMN05421736_111118</name>
</gene>
<keyword evidence="8" id="KW-0133">Cell shape</keyword>
<keyword evidence="7" id="KW-0812">Transmembrane</keyword>
<evidence type="ECO:0000256" key="1">
    <source>
        <dbReference type="ARBA" id="ARBA00004167"/>
    </source>
</evidence>
<dbReference type="InterPro" id="IPR036138">
    <property type="entry name" value="PBP_dimer_sf"/>
</dbReference>
<evidence type="ECO:0000256" key="13">
    <source>
        <dbReference type="ARBA" id="ARBA00034000"/>
    </source>
</evidence>
<keyword evidence="16" id="KW-0131">Cell cycle</keyword>
<keyword evidence="10" id="KW-1133">Transmembrane helix</keyword>
<dbReference type="Pfam" id="PF00905">
    <property type="entry name" value="Transpeptidase"/>
    <property type="match status" value="1"/>
</dbReference>
<evidence type="ECO:0000256" key="6">
    <source>
        <dbReference type="ARBA" id="ARBA00022475"/>
    </source>
</evidence>
<dbReference type="UniPathway" id="UPA00219"/>
<dbReference type="Gene3D" id="3.90.1310.10">
    <property type="entry name" value="Penicillin-binding protein 2a (Domain 2)"/>
    <property type="match status" value="1"/>
</dbReference>
<organism evidence="16 17">
    <name type="scientific">Evansella caseinilytica</name>
    <dbReference type="NCBI Taxonomy" id="1503961"/>
    <lineage>
        <taxon>Bacteria</taxon>
        <taxon>Bacillati</taxon>
        <taxon>Bacillota</taxon>
        <taxon>Bacilli</taxon>
        <taxon>Bacillales</taxon>
        <taxon>Bacillaceae</taxon>
        <taxon>Evansella</taxon>
    </lineage>
</organism>
<dbReference type="GO" id="GO:0071555">
    <property type="term" value="P:cell wall organization"/>
    <property type="evidence" value="ECO:0007669"/>
    <property type="project" value="UniProtKB-KW"/>
</dbReference>
<dbReference type="InterPro" id="IPR005311">
    <property type="entry name" value="PBP_dimer"/>
</dbReference>
<dbReference type="AlphaFoldDB" id="A0A1H3SPN3"/>
<dbReference type="PANTHER" id="PTHR30627:SF2">
    <property type="entry name" value="PEPTIDOGLYCAN D,D-TRANSPEPTIDASE MRDA"/>
    <property type="match status" value="1"/>
</dbReference>
<dbReference type="PANTHER" id="PTHR30627">
    <property type="entry name" value="PEPTIDOGLYCAN D,D-TRANSPEPTIDASE"/>
    <property type="match status" value="1"/>
</dbReference>
<evidence type="ECO:0000313" key="17">
    <source>
        <dbReference type="Proteomes" id="UP000198935"/>
    </source>
</evidence>
<dbReference type="GO" id="GO:0005886">
    <property type="term" value="C:plasma membrane"/>
    <property type="evidence" value="ECO:0007669"/>
    <property type="project" value="UniProtKB-SubCell"/>
</dbReference>
<dbReference type="GO" id="GO:0009252">
    <property type="term" value="P:peptidoglycan biosynthetic process"/>
    <property type="evidence" value="ECO:0007669"/>
    <property type="project" value="UniProtKB-UniPathway"/>
</dbReference>
<evidence type="ECO:0000256" key="4">
    <source>
        <dbReference type="ARBA" id="ARBA00007171"/>
    </source>
</evidence>
<dbReference type="InterPro" id="IPR050515">
    <property type="entry name" value="Beta-lactam/transpept"/>
</dbReference>
<comment type="catalytic activity">
    <reaction evidence="13">
        <text>Preferential cleavage: (Ac)2-L-Lys-D-Ala-|-D-Ala. Also transpeptidation of peptidyl-alanyl moieties that are N-acyl substituents of D-alanine.</text>
        <dbReference type="EC" id="3.4.16.4"/>
    </reaction>
</comment>
<evidence type="ECO:0000256" key="8">
    <source>
        <dbReference type="ARBA" id="ARBA00022960"/>
    </source>
</evidence>
<comment type="similarity">
    <text evidence="4">Belongs to the transpeptidase family.</text>
</comment>
<keyword evidence="12" id="KW-0961">Cell wall biogenesis/degradation</keyword>
<keyword evidence="6" id="KW-1003">Cell membrane</keyword>
<dbReference type="GO" id="GO:0008360">
    <property type="term" value="P:regulation of cell shape"/>
    <property type="evidence" value="ECO:0007669"/>
    <property type="project" value="UniProtKB-KW"/>
</dbReference>
<proteinExistence type="inferred from homology"/>
<dbReference type="Proteomes" id="UP000198935">
    <property type="component" value="Unassembled WGS sequence"/>
</dbReference>
<dbReference type="GO" id="GO:0071972">
    <property type="term" value="F:peptidoglycan L,D-transpeptidase activity"/>
    <property type="evidence" value="ECO:0007669"/>
    <property type="project" value="TreeGrafter"/>
</dbReference>
<keyword evidence="16" id="KW-0132">Cell division</keyword>
<dbReference type="OrthoDB" id="9770103at2"/>
<keyword evidence="11" id="KW-0472">Membrane</keyword>
<evidence type="ECO:0000259" key="15">
    <source>
        <dbReference type="Pfam" id="PF03717"/>
    </source>
</evidence>
<evidence type="ECO:0000313" key="16">
    <source>
        <dbReference type="EMBL" id="SDZ39089.1"/>
    </source>
</evidence>
<evidence type="ECO:0000256" key="10">
    <source>
        <dbReference type="ARBA" id="ARBA00022989"/>
    </source>
</evidence>
<evidence type="ECO:0000256" key="11">
    <source>
        <dbReference type="ARBA" id="ARBA00023136"/>
    </source>
</evidence>
<reference evidence="17" key="1">
    <citation type="submission" date="2016-10" db="EMBL/GenBank/DDBJ databases">
        <authorList>
            <person name="Varghese N."/>
            <person name="Submissions S."/>
        </authorList>
    </citation>
    <scope>NUCLEOTIDE SEQUENCE [LARGE SCALE GENOMIC DNA]</scope>
    <source>
        <strain evidence="17">SP</strain>
    </source>
</reference>
<dbReference type="Gene3D" id="3.40.710.10">
    <property type="entry name" value="DD-peptidase/beta-lactamase superfamily"/>
    <property type="match status" value="1"/>
</dbReference>
<feature type="domain" description="Penicillin-binding protein dimerisation" evidence="15">
    <location>
        <begin position="63"/>
        <end position="317"/>
    </location>
</feature>
<evidence type="ECO:0000256" key="3">
    <source>
        <dbReference type="ARBA" id="ARBA00004752"/>
    </source>
</evidence>
<comment type="subcellular location">
    <subcellularLocation>
        <location evidence="2">Cell membrane</location>
    </subcellularLocation>
    <subcellularLocation>
        <location evidence="1">Membrane</location>
        <topology evidence="1">Single-pass membrane protein</topology>
    </subcellularLocation>
</comment>
<dbReference type="EMBL" id="FNPI01000011">
    <property type="protein sequence ID" value="SDZ39089.1"/>
    <property type="molecule type" value="Genomic_DNA"/>
</dbReference>
<protein>
    <recommendedName>
        <fullName evidence="5">serine-type D-Ala-D-Ala carboxypeptidase</fullName>
        <ecNumber evidence="5">3.4.16.4</ecNumber>
    </recommendedName>
</protein>
<evidence type="ECO:0000256" key="9">
    <source>
        <dbReference type="ARBA" id="ARBA00022984"/>
    </source>
</evidence>
<evidence type="ECO:0000256" key="7">
    <source>
        <dbReference type="ARBA" id="ARBA00022692"/>
    </source>
</evidence>
<dbReference type="GO" id="GO:0051301">
    <property type="term" value="P:cell division"/>
    <property type="evidence" value="ECO:0007669"/>
    <property type="project" value="UniProtKB-KW"/>
</dbReference>
<dbReference type="Gene3D" id="1.10.10.1230">
    <property type="entry name" value="Penicillin-binding protein, N-terminal non-catalytic domain, head sub-domain"/>
    <property type="match status" value="1"/>
</dbReference>
<dbReference type="InterPro" id="IPR001460">
    <property type="entry name" value="PCN-bd_Tpept"/>
</dbReference>
<dbReference type="STRING" id="1503961.SAMN05421736_111118"/>
<accession>A0A1H3SPN3</accession>
<sequence length="697" mass="76922">MAMKKQENNKISQLRARLNVLFLLVFLLFSALIIRLGMIQIVRGEEYANQSAKQANTTITYTQSAPRGMIYDRHGHVIVGNAPEYAITYTRYGNATTSEMLASAEILASFLEVDISRLTVRDKKDYWLLTHPDEAAGLVSQQEQKQLWEAGGQAGKSKSEIDEEVYQLQLERITEEQLHPLTDHDLQVSAIYSKMASGSVGSTRVMISGNNSMKKEKTITYEEFAAVSEHLSQLPGVDAVVDWNRIYPYGDVLRSVLGNVSTEEEGLPGEKLDYYVARGYSRNDRVGTSYIEEVYEEMLHGTKTKLEVHADNEGNITDYTILYAGEKGNDLVLTLDMMLQEKTEAIVEAQLWNAHAARSTADRAFVVVMDPRTGEILSMVGKRIITNEKIGKKEMQDYALGTFSSAYELGSAVKGATLLTAWETGALSPGDYLFDEKLNIRGTPLKGSYSNMGSINDLTALYRSSNAYMFKAVIAMGGGKYASGQGLNLNSSLLDDMRYYFGQFGLGVLTGIDLPNETEGYIGTGSAAQHPGFALDLAIGQYDTYTPMQLAQYVSTIANGGYRMKPQLLKAVLEPQKDVEDSQRVVEGLSPVVLNKAAMNESWIERVQEGFKAVMHNSLGTGYAYFHDSDYYPAGKTGTAEATVNGQDVENVTLVAYAPYDNPEVAIAVVVPWAEENSPAAKLIGRQVLDVYFTEIK</sequence>
<feature type="domain" description="Penicillin-binding protein transpeptidase" evidence="14">
    <location>
        <begin position="365"/>
        <end position="689"/>
    </location>
</feature>
<dbReference type="EC" id="3.4.16.4" evidence="5"/>
<name>A0A1H3SPN3_9BACI</name>
<evidence type="ECO:0000256" key="5">
    <source>
        <dbReference type="ARBA" id="ARBA00012448"/>
    </source>
</evidence>
<dbReference type="SUPFAM" id="SSF56601">
    <property type="entry name" value="beta-lactamase/transpeptidase-like"/>
    <property type="match status" value="1"/>
</dbReference>
<dbReference type="Pfam" id="PF03717">
    <property type="entry name" value="PBP_dimer"/>
    <property type="match status" value="1"/>
</dbReference>